<gene>
    <name evidence="3" type="ORF">AHMF7616_01066</name>
</gene>
<name>A0A369QDI2_9BACT</name>
<feature type="coiled-coil region" evidence="1">
    <location>
        <begin position="25"/>
        <end position="86"/>
    </location>
</feature>
<dbReference type="EMBL" id="QASA01000001">
    <property type="protein sequence ID" value="RDC62472.1"/>
    <property type="molecule type" value="Genomic_DNA"/>
</dbReference>
<evidence type="ECO:0000313" key="3">
    <source>
        <dbReference type="EMBL" id="RDC62472.1"/>
    </source>
</evidence>
<accession>A0A369QDI2</accession>
<keyword evidence="1" id="KW-0175">Coiled coil</keyword>
<sequence>MPSFKETKLDLRQIEQQHETQRLAVFRAREELKKINREKANLLRSNTTSEAYKLLLEREQAIQNSLPELEKNLAEILNKKNSFREIFQTLADPRRNIGQFSDNFPILLFPVRLETRFKKIMLPTGAPQHQLWVRIFPDDCSIDTFDGTLTEAEVKKVKNYWISVWKAGQSTDAASQNHIQNLKKGAWRELLGNGQAGRAYWTIGQYQPLNLAALPQRQRTDEVILVIPTEDLPTEEEQKALRAYWKAVWEANSNALNRQSALDALVAVTGSEKAQTLLQTYIPASQEPPAAGSPVPTAQVAFVQFPKMQDTATKQQSWSQAPRITTFPERFVLMGYKNNTDVFSSQVGLPVPNPLIIGPDPLENLDEVLQEAYANGEIGDNTTAYESLKEEDKVGLYVAYLSKKADTRWLFDFDAAVRQGLGFKVDLTGDQYLNGFDRLLVLGVKLGYDEKEGQEALESLMQHHHFGTSGLALLPQGTPTNNTETSGSGYSGQDDPDETFERYILGNAGDDPEDRQRKKDGRWLAEMLGISAEASTLKQVANYYHTDQSEAHALNTALWPATIGYFMESMLTPVFTESERNIARWYFTNHVIGRGRVPALRIGNQPYGILPTAAISRLKWIRQEGGIPIRGLENRMPVIQKIYQLLSQVRQDWTAFQNNVAHVGKTGDAHQILLEVLGLQASSLEFYQRYAEGFVHLYNYLLWFHPYLGKVAFGASLFQSLTPRQLLRRLGYDANNNQDQPPILEKAFFSKANELKGPFIDDRPLSETQPIRAYTPDGKNYLEWLWENALTNPDRMRIQEGFTENRVPRALLYQMLRHALNLSFSDTGLRLYRRAQILNDKQIQAARIDANFIGFPSTQEEVGSKWEYLFRAEERIAPGGITVAQHIAEILKKSEPSWEAGDTQDLVQALEYLVKVPTARLERAFAEHLDCCTYRLDAWLLGLVNMQLFGMRYGGDFESVGPARPGIYIGAFGWVENLKPDPRTLTPAELPEELHKIFNEGETTPLLKDSTNAGYIHAPSLNQAVTAAVLRNAYLANASPTNPEVFKVNLSSERVRMALGIIEGMQQGQSLGALLGYQLERGLHDRYEEAEVDFYIYELRKAFPIASNRLVATAVPENEQDSVTQTEARNVVDGLALVEHIQKTGSVHYPFDKTLEPVTTPGQQAAIDAEVERIRNINDAVADLAMAESVHQVVQGNYARAAGTLDAYSKGSYPQLPEVVQTPRSGKTLTHRVGIHLPAAAVAPAGANARVLAEPALNEWLASLLPPAVDIVCQITYQLPSTEAVNPNPVTNLVVSMAQLNLAPLDLIYLVGGANEKSLTALDDYLLRYLYAQAGETLRPDIDVKIQYAPPVADKVTFFELVPFINSLRSLVLAARPLRPSDITLPSEADKASDQTIFLDRNRLAAPLAQLKATITAGDAAGSVPDFISLIPANLADPAVQTTVVQSIDDYIIAFTNQLHRVSIFGIPQAGYGFVYDRKRSLYAAIFKKILNYASRWEENLSAYEDLVTAQFAAATTEEARFAILQKAEMLISTAFTLPLPAEAAQYKTDLAAGKETAFRAKLALIRALVDPPYVLTLSGLATGVLALATTLPSLATFDLVPLDIAPEIKQILILTEDMLVQAQKLQKLLTDKITQIENLLVEHDSLADTNRQANLLAQAAKILLGEDFAVFPGFRLSALQQSELTNCYTATDQLLTYQKNELEVKVDFPVDDWLYGVARVREKIGHWENTVMLAEGWRNSVSLDLTPLQLPYRPADSWLALAYPESLVIDQDKLLYTAYWPNFDPSQPQSGILIDEWTEVIPATKETTGLTFHYDKPNHEPPQSLLLITPTEFTGNWQWPDLVDALHETLDLARTRAIEPVQVDGTPYAHFLPATVSAVTVHPATIALNYAINNNLSTD</sequence>
<feature type="region of interest" description="Disordered" evidence="2">
    <location>
        <begin position="471"/>
        <end position="494"/>
    </location>
</feature>
<evidence type="ECO:0000256" key="2">
    <source>
        <dbReference type="SAM" id="MobiDB-lite"/>
    </source>
</evidence>
<dbReference type="RefSeq" id="WP_115371915.1">
    <property type="nucleotide sequence ID" value="NZ_QASA01000001.1"/>
</dbReference>
<proteinExistence type="predicted"/>
<organism evidence="3 4">
    <name type="scientific">Adhaeribacter pallidiroseus</name>
    <dbReference type="NCBI Taxonomy" id="2072847"/>
    <lineage>
        <taxon>Bacteria</taxon>
        <taxon>Pseudomonadati</taxon>
        <taxon>Bacteroidota</taxon>
        <taxon>Cytophagia</taxon>
        <taxon>Cytophagales</taxon>
        <taxon>Hymenobacteraceae</taxon>
        <taxon>Adhaeribacter</taxon>
    </lineage>
</organism>
<feature type="compositionally biased region" description="Polar residues" evidence="2">
    <location>
        <begin position="477"/>
        <end position="488"/>
    </location>
</feature>
<evidence type="ECO:0000256" key="1">
    <source>
        <dbReference type="SAM" id="Coils"/>
    </source>
</evidence>
<keyword evidence="4" id="KW-1185">Reference proteome</keyword>
<comment type="caution">
    <text evidence="3">The sequence shown here is derived from an EMBL/GenBank/DDBJ whole genome shotgun (WGS) entry which is preliminary data.</text>
</comment>
<dbReference type="Proteomes" id="UP000253919">
    <property type="component" value="Unassembled WGS sequence"/>
</dbReference>
<reference evidence="3 4" key="1">
    <citation type="submission" date="2018-04" db="EMBL/GenBank/DDBJ databases">
        <title>Adhaeribacter sp. HMF7616 genome sequencing and assembly.</title>
        <authorList>
            <person name="Kang H."/>
            <person name="Kang J."/>
            <person name="Cha I."/>
            <person name="Kim H."/>
            <person name="Joh K."/>
        </authorList>
    </citation>
    <scope>NUCLEOTIDE SEQUENCE [LARGE SCALE GENOMIC DNA]</scope>
    <source>
        <strain evidence="3 4">HMF7616</strain>
    </source>
</reference>
<evidence type="ECO:0000313" key="4">
    <source>
        <dbReference type="Proteomes" id="UP000253919"/>
    </source>
</evidence>
<dbReference type="OrthoDB" id="9757728at2"/>
<protein>
    <submittedName>
        <fullName evidence="3">Uncharacterized protein</fullName>
    </submittedName>
</protein>